<dbReference type="Proteomes" id="UP000298325">
    <property type="component" value="Unassembled WGS sequence"/>
</dbReference>
<evidence type="ECO:0000256" key="1">
    <source>
        <dbReference type="ARBA" id="ARBA00005233"/>
    </source>
</evidence>
<dbReference type="InterPro" id="IPR001082">
    <property type="entry name" value="Pilin"/>
</dbReference>
<evidence type="ECO:0000256" key="3">
    <source>
        <dbReference type="ARBA" id="ARBA00029638"/>
    </source>
</evidence>
<evidence type="ECO:0000313" key="6">
    <source>
        <dbReference type="EMBL" id="TGN39977.1"/>
    </source>
</evidence>
<dbReference type="GO" id="GO:0007155">
    <property type="term" value="P:cell adhesion"/>
    <property type="evidence" value="ECO:0007669"/>
    <property type="project" value="InterPro"/>
</dbReference>
<comment type="caution">
    <text evidence="6">The sequence shown here is derived from an EMBL/GenBank/DDBJ whole genome shotgun (WGS) entry which is preliminary data.</text>
</comment>
<organism evidence="6 7">
    <name type="scientific">Marinobacter confluentis</name>
    <dbReference type="NCBI Taxonomy" id="1697557"/>
    <lineage>
        <taxon>Bacteria</taxon>
        <taxon>Pseudomonadati</taxon>
        <taxon>Pseudomonadota</taxon>
        <taxon>Gammaproteobacteria</taxon>
        <taxon>Pseudomonadales</taxon>
        <taxon>Marinobacteraceae</taxon>
        <taxon>Marinobacter</taxon>
    </lineage>
</organism>
<evidence type="ECO:0000256" key="5">
    <source>
        <dbReference type="SAM" id="Phobius"/>
    </source>
</evidence>
<dbReference type="Pfam" id="PF00114">
    <property type="entry name" value="Pilin"/>
    <property type="match status" value="1"/>
</dbReference>
<evidence type="ECO:0000256" key="4">
    <source>
        <dbReference type="RuleBase" id="RU000389"/>
    </source>
</evidence>
<dbReference type="SUPFAM" id="SSF54523">
    <property type="entry name" value="Pili subunits"/>
    <property type="match status" value="1"/>
</dbReference>
<keyword evidence="5" id="KW-0812">Transmembrane</keyword>
<evidence type="ECO:0000313" key="7">
    <source>
        <dbReference type="Proteomes" id="UP000298325"/>
    </source>
</evidence>
<keyword evidence="7" id="KW-1185">Reference proteome</keyword>
<proteinExistence type="inferred from homology"/>
<dbReference type="NCBIfam" id="TIGR02532">
    <property type="entry name" value="IV_pilin_GFxxxE"/>
    <property type="match status" value="1"/>
</dbReference>
<name>A0A4Z1BJI3_9GAMM</name>
<dbReference type="Pfam" id="PF07963">
    <property type="entry name" value="N_methyl"/>
    <property type="match status" value="1"/>
</dbReference>
<dbReference type="AlphaFoldDB" id="A0A4Z1BJI3"/>
<keyword evidence="5" id="KW-0472">Membrane</keyword>
<dbReference type="OrthoDB" id="5918848at2"/>
<dbReference type="GO" id="GO:0009289">
    <property type="term" value="C:pilus"/>
    <property type="evidence" value="ECO:0007669"/>
    <property type="project" value="InterPro"/>
</dbReference>
<dbReference type="EMBL" id="SRPF01000002">
    <property type="protein sequence ID" value="TGN39977.1"/>
    <property type="molecule type" value="Genomic_DNA"/>
</dbReference>
<dbReference type="InterPro" id="IPR012902">
    <property type="entry name" value="N_methyl_site"/>
</dbReference>
<dbReference type="InterPro" id="IPR045584">
    <property type="entry name" value="Pilin-like"/>
</dbReference>
<sequence length="158" mass="16946">MRQNYWVVRDWRGVLGKFEGFTLIELMIVVAIIGVMTVIAVPVYEEFTIRAQVSEGLSLASGSKTAIAEFYDQRGNFPSTNASVGLPLANALVGRYVSSVDGGAAGGFGVIQVTYGKDVNQKISGDILEVSAVTSAGSIQWVCRSSSLDLEYLPSNCR</sequence>
<gene>
    <name evidence="6" type="ORF">E5Q11_06680</name>
</gene>
<keyword evidence="4" id="KW-0281">Fimbrium</keyword>
<comment type="similarity">
    <text evidence="1 4">Belongs to the N-Me-Phe pilin family.</text>
</comment>
<keyword evidence="2" id="KW-0488">Methylation</keyword>
<accession>A0A4Z1BJI3</accession>
<reference evidence="6 7" key="1">
    <citation type="submission" date="2019-04" db="EMBL/GenBank/DDBJ databases">
        <authorList>
            <person name="Park S."/>
            <person name="Yoon J.-H."/>
        </authorList>
    </citation>
    <scope>NUCLEOTIDE SEQUENCE [LARGE SCALE GENOMIC DNA]</scope>
    <source>
        <strain evidence="6 7">HJM-18</strain>
    </source>
</reference>
<dbReference type="Gene3D" id="3.30.700.10">
    <property type="entry name" value="Glycoprotein, Type 4 Pilin"/>
    <property type="match status" value="1"/>
</dbReference>
<keyword evidence="5" id="KW-1133">Transmembrane helix</keyword>
<evidence type="ECO:0000256" key="2">
    <source>
        <dbReference type="ARBA" id="ARBA00022481"/>
    </source>
</evidence>
<feature type="transmembrane region" description="Helical" evidence="5">
    <location>
        <begin position="21"/>
        <end position="44"/>
    </location>
</feature>
<protein>
    <recommendedName>
        <fullName evidence="3">Pilin</fullName>
    </recommendedName>
</protein>
<dbReference type="PROSITE" id="PS00409">
    <property type="entry name" value="PROKAR_NTER_METHYL"/>
    <property type="match status" value="1"/>
</dbReference>